<feature type="domain" description="DUF1707" evidence="1">
    <location>
        <begin position="18"/>
        <end position="69"/>
    </location>
</feature>
<reference evidence="2 3" key="1">
    <citation type="submission" date="2018-11" db="EMBL/GenBank/DDBJ databases">
        <title>Trebonia kvetii gen.nov., sp.nov., a novel acidophilic actinobacterium, and proposal of the new actinobacterial family Treboniaceae fam. nov.</title>
        <authorList>
            <person name="Rapoport D."/>
            <person name="Sagova-Mareckova M."/>
            <person name="Sedlacek I."/>
            <person name="Provaznik J."/>
            <person name="Kralova S."/>
            <person name="Pavlinic D."/>
            <person name="Benes V."/>
            <person name="Kopecky J."/>
        </authorList>
    </citation>
    <scope>NUCLEOTIDE SEQUENCE [LARGE SCALE GENOMIC DNA]</scope>
    <source>
        <strain evidence="2 3">15Tr583</strain>
    </source>
</reference>
<comment type="caution">
    <text evidence="2">The sequence shown here is derived from an EMBL/GenBank/DDBJ whole genome shotgun (WGS) entry which is preliminary data.</text>
</comment>
<dbReference type="AlphaFoldDB" id="A0A6P2C9X0"/>
<gene>
    <name evidence="2" type="ORF">EAS64_07560</name>
</gene>
<dbReference type="Pfam" id="PF08044">
    <property type="entry name" value="DUF1707"/>
    <property type="match status" value="1"/>
</dbReference>
<accession>A0A6P2C9X0</accession>
<organism evidence="2 3">
    <name type="scientific">Trebonia kvetii</name>
    <dbReference type="NCBI Taxonomy" id="2480626"/>
    <lineage>
        <taxon>Bacteria</taxon>
        <taxon>Bacillati</taxon>
        <taxon>Actinomycetota</taxon>
        <taxon>Actinomycetes</taxon>
        <taxon>Streptosporangiales</taxon>
        <taxon>Treboniaceae</taxon>
        <taxon>Trebonia</taxon>
    </lineage>
</organism>
<evidence type="ECO:0000313" key="2">
    <source>
        <dbReference type="EMBL" id="TVZ07156.1"/>
    </source>
</evidence>
<dbReference type="PANTHER" id="PTHR40763">
    <property type="entry name" value="MEMBRANE PROTEIN-RELATED"/>
    <property type="match status" value="1"/>
</dbReference>
<keyword evidence="3" id="KW-1185">Reference proteome</keyword>
<evidence type="ECO:0000259" key="1">
    <source>
        <dbReference type="Pfam" id="PF08044"/>
    </source>
</evidence>
<dbReference type="Proteomes" id="UP000460272">
    <property type="component" value="Unassembled WGS sequence"/>
</dbReference>
<sequence>MAERYRPIMPPRFAPRDLRASDGDRERVVALLGDALSDGRLSHEEYSERMPLALTARTLGDLAGLTADLTAPEHQPVQLDDGRPVTALFGPAERRGRWVVPGAMTCVASGGEVVLDMREALLQEHHVVLTVYAFFGRVRLIVPAGVEVVMNGTDILGRQRGGTSRRVPTSSDVPVIEVRGYLVASEVLARTPPRPRRFLPPWRRTP</sequence>
<proteinExistence type="predicted"/>
<dbReference type="EMBL" id="RPFW01000001">
    <property type="protein sequence ID" value="TVZ07156.1"/>
    <property type="molecule type" value="Genomic_DNA"/>
</dbReference>
<dbReference type="PANTHER" id="PTHR40763:SF4">
    <property type="entry name" value="DUF1707 DOMAIN-CONTAINING PROTEIN"/>
    <property type="match status" value="1"/>
</dbReference>
<dbReference type="InterPro" id="IPR012551">
    <property type="entry name" value="DUF1707_SHOCT-like"/>
</dbReference>
<name>A0A6P2C9X0_9ACTN</name>
<dbReference type="OrthoDB" id="4772576at2"/>
<protein>
    <submittedName>
        <fullName evidence="2">DUF1707 and DUF2154 domain-containing protein</fullName>
    </submittedName>
</protein>
<evidence type="ECO:0000313" key="3">
    <source>
        <dbReference type="Proteomes" id="UP000460272"/>
    </source>
</evidence>